<dbReference type="InterPro" id="IPR013343">
    <property type="entry name" value="CRISPR-assoc_prot_Cas4"/>
</dbReference>
<keyword evidence="3 9" id="KW-0378">Hydrolase</keyword>
<evidence type="ECO:0000256" key="5">
    <source>
        <dbReference type="ARBA" id="ARBA00023004"/>
    </source>
</evidence>
<dbReference type="NCBIfam" id="TIGR00372">
    <property type="entry name" value="cas4"/>
    <property type="match status" value="1"/>
</dbReference>
<dbReference type="Pfam" id="PF01930">
    <property type="entry name" value="Cas_Cas4"/>
    <property type="match status" value="1"/>
</dbReference>
<evidence type="ECO:0000256" key="1">
    <source>
        <dbReference type="ARBA" id="ARBA00022722"/>
    </source>
</evidence>
<gene>
    <name evidence="11" type="primary">cas4</name>
    <name evidence="11" type="ORF">LPQ35_07135</name>
</gene>
<keyword evidence="1 9" id="KW-0540">Nuclease</keyword>
<organism evidence="11 12">
    <name type="scientific">Geoglobus acetivorans</name>
    <dbReference type="NCBI Taxonomy" id="565033"/>
    <lineage>
        <taxon>Archaea</taxon>
        <taxon>Methanobacteriati</taxon>
        <taxon>Methanobacteriota</taxon>
        <taxon>Archaeoglobi</taxon>
        <taxon>Archaeoglobales</taxon>
        <taxon>Archaeoglobaceae</taxon>
        <taxon>Geoglobus</taxon>
    </lineage>
</organism>
<comment type="function">
    <text evidence="9">CRISPR (clustered regularly interspaced short palindromic repeat) is an adaptive immune system that provides protection against mobile genetic elements (viruses, transposable elements and conjugative plasmids). CRISPR clusters contain sequences complementary to antecedent mobile elements and target invading nucleic acids. CRISPR clusters are transcribed and processed into CRISPR RNA (crRNA).</text>
</comment>
<comment type="cofactor">
    <cofactor evidence="9">
        <name>iron-sulfur cluster</name>
        <dbReference type="ChEBI" id="CHEBI:30408"/>
    </cofactor>
</comment>
<name>A0ABZ3H1G1_GEOAI</name>
<comment type="cofactor">
    <cofactor evidence="9">
        <name>Mg(2+)</name>
        <dbReference type="ChEBI" id="CHEBI:18420"/>
    </cofactor>
    <cofactor evidence="9">
        <name>Mn(2+)</name>
        <dbReference type="ChEBI" id="CHEBI:29035"/>
    </cofactor>
    <text evidence="9">Mg(2+) or Mn(2+) required for ssDNA cleavage activity.</text>
</comment>
<dbReference type="RefSeq" id="WP_193808187.1">
    <property type="nucleotide sequence ID" value="NZ_CP087714.1"/>
</dbReference>
<evidence type="ECO:0000256" key="7">
    <source>
        <dbReference type="ARBA" id="ARBA00023118"/>
    </source>
</evidence>
<keyword evidence="8 9" id="KW-0464">Manganese</keyword>
<dbReference type="Proteomes" id="UP001492541">
    <property type="component" value="Chromosome"/>
</dbReference>
<evidence type="ECO:0000256" key="4">
    <source>
        <dbReference type="ARBA" id="ARBA00022839"/>
    </source>
</evidence>
<dbReference type="InterPro" id="IPR011604">
    <property type="entry name" value="PDDEXK-like_dom_sf"/>
</dbReference>
<dbReference type="EMBL" id="CP087714">
    <property type="protein sequence ID" value="XAT63029.1"/>
    <property type="molecule type" value="Genomic_DNA"/>
</dbReference>
<comment type="similarity">
    <text evidence="9">Belongs to the CRISPR-associated exonuclease Cas4 family.</text>
</comment>
<reference evidence="11 12" key="1">
    <citation type="submission" date="2021-11" db="EMBL/GenBank/DDBJ databases">
        <title>Whole genome of Geoglobus acetivorans.</title>
        <authorList>
            <person name="Liu D."/>
        </authorList>
    </citation>
    <scope>NUCLEOTIDE SEQUENCE [LARGE SCALE GENOMIC DNA]</scope>
    <source>
        <strain evidence="11 12">SBH6</strain>
    </source>
</reference>
<evidence type="ECO:0000313" key="12">
    <source>
        <dbReference type="Proteomes" id="UP001492541"/>
    </source>
</evidence>
<evidence type="ECO:0000259" key="10">
    <source>
        <dbReference type="Pfam" id="PF01930"/>
    </source>
</evidence>
<evidence type="ECO:0000256" key="6">
    <source>
        <dbReference type="ARBA" id="ARBA00023014"/>
    </source>
</evidence>
<evidence type="ECO:0000256" key="9">
    <source>
        <dbReference type="RuleBase" id="RU365022"/>
    </source>
</evidence>
<keyword evidence="4 9" id="KW-0269">Exonuclease</keyword>
<dbReference type="InterPro" id="IPR022765">
    <property type="entry name" value="Dna2/Cas4_DUF83"/>
</dbReference>
<keyword evidence="5 9" id="KW-0408">Iron</keyword>
<evidence type="ECO:0000313" key="11">
    <source>
        <dbReference type="EMBL" id="XAT63029.1"/>
    </source>
</evidence>
<dbReference type="GeneID" id="90449450"/>
<keyword evidence="7 9" id="KW-0051">Antiviral defense</keyword>
<sequence>MRMTSYSFEFPVSMVKQYLYCPRIPYFILVLGFKERTTELMKYGKEEHEKRMKKLERKGWKTNVYLKSERFGIYGYVDGLRQTPDGYEVYEFKNSEYRKKSAKIHLYQTACYALLVEDNFGRVVKLVVGYRDGERESPFSLGVRRYAASIINKIHHIHETGLVSSPRDRSRCRGCGYRKICKEL</sequence>
<protein>
    <recommendedName>
        <fullName evidence="9">CRISPR-associated exonuclease Cas4</fullName>
        <ecNumber evidence="9">3.1.12.1</ecNumber>
    </recommendedName>
</protein>
<keyword evidence="6 9" id="KW-0411">Iron-sulfur</keyword>
<accession>A0ABZ3H1G1</accession>
<dbReference type="Gene3D" id="3.90.320.10">
    <property type="match status" value="1"/>
</dbReference>
<dbReference type="EC" id="3.1.12.1" evidence="9"/>
<keyword evidence="2 9" id="KW-0479">Metal-binding</keyword>
<evidence type="ECO:0000256" key="8">
    <source>
        <dbReference type="ARBA" id="ARBA00023211"/>
    </source>
</evidence>
<keyword evidence="12" id="KW-1185">Reference proteome</keyword>
<feature type="domain" description="DUF83" evidence="10">
    <location>
        <begin position="12"/>
        <end position="182"/>
    </location>
</feature>
<evidence type="ECO:0000256" key="3">
    <source>
        <dbReference type="ARBA" id="ARBA00022801"/>
    </source>
</evidence>
<evidence type="ECO:0000256" key="2">
    <source>
        <dbReference type="ARBA" id="ARBA00022723"/>
    </source>
</evidence>
<proteinExistence type="inferred from homology"/>